<proteinExistence type="predicted"/>
<gene>
    <name evidence="2" type="ORF">C466_03847</name>
</gene>
<feature type="compositionally biased region" description="Low complexity" evidence="1">
    <location>
        <begin position="51"/>
        <end position="62"/>
    </location>
</feature>
<evidence type="ECO:0000313" key="2">
    <source>
        <dbReference type="EMBL" id="ELZ56381.1"/>
    </source>
</evidence>
<name>M0F8L8_9EURY</name>
<sequence length="108" mass="11348">MVDRLAVVVGEVRLQGRPLAGVLVRERPEEFALEGGEVRERIAVRRALRAHASASAQSRQTATPRAASKPSAGAGQRAQSVGSLDSPVVAQGLIPAVVIVNLAEVFMI</sequence>
<dbReference type="AlphaFoldDB" id="M0F8L8"/>
<comment type="caution">
    <text evidence="2">The sequence shown here is derived from an EMBL/GenBank/DDBJ whole genome shotgun (WGS) entry which is preliminary data.</text>
</comment>
<reference evidence="3" key="1">
    <citation type="submission" date="2012-11" db="EMBL/GenBank/DDBJ databases">
        <authorList>
            <person name="Becker E.A."/>
            <person name="Seitzer P."/>
            <person name="Tritt A."/>
            <person name="Larsen D."/>
            <person name="Yao A."/>
            <person name="Wu D."/>
            <person name="Darling A."/>
            <person name="Eisen J.A."/>
            <person name="Facciotti M.T."/>
        </authorList>
    </citation>
    <scope>NUCLEOTIDE SEQUENCE [LARGE SCALE GENOMIC DNA]</scope>
    <source>
        <strain evidence="3">JCM 10118</strain>
    </source>
</reference>
<reference evidence="2 3" key="2">
    <citation type="journal article" date="2014" name="PLoS Genet.">
        <title>Phylogenetically driven sequencing of extremely halophilic archaea reveals strategies for static and dynamic osmo-response.</title>
        <authorList>
            <person name="Becker E.A."/>
            <person name="Seitzer P.M."/>
            <person name="Tritt A."/>
            <person name="Larsen D."/>
            <person name="Krusor M."/>
            <person name="Yao A.I."/>
            <person name="Wu D."/>
            <person name="Madern D."/>
            <person name="Eisen J.A."/>
            <person name="Darling A.E."/>
            <person name="Facciotti M.T."/>
        </authorList>
    </citation>
    <scope>NUCLEOTIDE SEQUENCE [LARGE SCALE GENOMIC DNA]</scope>
    <source>
        <strain evidence="2 3">JCM 10118</strain>
    </source>
</reference>
<feature type="region of interest" description="Disordered" evidence="1">
    <location>
        <begin position="51"/>
        <end position="79"/>
    </location>
</feature>
<protein>
    <submittedName>
        <fullName evidence="2">Uncharacterized protein</fullName>
    </submittedName>
</protein>
<dbReference type="Proteomes" id="UP000011614">
    <property type="component" value="Unassembled WGS sequence"/>
</dbReference>
<organism evidence="2 3">
    <name type="scientific">Halorubrum distributum JCM 10118</name>
    <dbReference type="NCBI Taxonomy" id="1227468"/>
    <lineage>
        <taxon>Archaea</taxon>
        <taxon>Methanobacteriati</taxon>
        <taxon>Methanobacteriota</taxon>
        <taxon>Stenosarchaea group</taxon>
        <taxon>Halobacteria</taxon>
        <taxon>Halobacteriales</taxon>
        <taxon>Haloferacaceae</taxon>
        <taxon>Halorubrum</taxon>
        <taxon>Halorubrum distributum group</taxon>
    </lineage>
</organism>
<evidence type="ECO:0000256" key="1">
    <source>
        <dbReference type="SAM" id="MobiDB-lite"/>
    </source>
</evidence>
<accession>M0F8L8</accession>
<evidence type="ECO:0000313" key="3">
    <source>
        <dbReference type="Proteomes" id="UP000011614"/>
    </source>
</evidence>
<dbReference type="EMBL" id="AOJN01000022">
    <property type="protein sequence ID" value="ELZ56381.1"/>
    <property type="molecule type" value="Genomic_DNA"/>
</dbReference>